<evidence type="ECO:0000313" key="7">
    <source>
        <dbReference type="EMBL" id="CAL4210616.1"/>
    </source>
</evidence>
<evidence type="ECO:0000256" key="1">
    <source>
        <dbReference type="ARBA" id="ARBA00004141"/>
    </source>
</evidence>
<name>A0AAV2SMR2_MEGNR</name>
<evidence type="ECO:0000256" key="2">
    <source>
        <dbReference type="ARBA" id="ARBA00006665"/>
    </source>
</evidence>
<organism evidence="7 8">
    <name type="scientific">Meganyctiphanes norvegica</name>
    <name type="common">Northern krill</name>
    <name type="synonym">Thysanopoda norvegica</name>
    <dbReference type="NCBI Taxonomy" id="48144"/>
    <lineage>
        <taxon>Eukaryota</taxon>
        <taxon>Metazoa</taxon>
        <taxon>Ecdysozoa</taxon>
        <taxon>Arthropoda</taxon>
        <taxon>Crustacea</taxon>
        <taxon>Multicrustacea</taxon>
        <taxon>Malacostraca</taxon>
        <taxon>Eumalacostraca</taxon>
        <taxon>Eucarida</taxon>
        <taxon>Euphausiacea</taxon>
        <taxon>Euphausiidae</taxon>
        <taxon>Meganyctiphanes</taxon>
    </lineage>
</organism>
<dbReference type="InterPro" id="IPR005016">
    <property type="entry name" value="TDE1/TMS"/>
</dbReference>
<feature type="non-terminal residue" evidence="7">
    <location>
        <position position="211"/>
    </location>
</feature>
<dbReference type="EMBL" id="CAXKWB010085817">
    <property type="protein sequence ID" value="CAL4210616.1"/>
    <property type="molecule type" value="Genomic_DNA"/>
</dbReference>
<evidence type="ECO:0000256" key="5">
    <source>
        <dbReference type="ARBA" id="ARBA00023136"/>
    </source>
</evidence>
<comment type="subcellular location">
    <subcellularLocation>
        <location evidence="1">Membrane</location>
        <topology evidence="1">Multi-pass membrane protein</topology>
    </subcellularLocation>
</comment>
<comment type="similarity">
    <text evidence="2">Belongs to the TDE1 family.</text>
</comment>
<keyword evidence="3 6" id="KW-0812">Transmembrane</keyword>
<keyword evidence="8" id="KW-1185">Reference proteome</keyword>
<keyword evidence="4 6" id="KW-1133">Transmembrane helix</keyword>
<accession>A0AAV2SMR2</accession>
<sequence>MGPPSMNGQDIYEGMEYIEDRNCVRSQFGCLCGLSSCRLCCRVCPSVFESTSTRLVYIFFLLINIAIMALMMSQGAQEVIMEMFPDHTVVCKYIGAGSRCESALGYVAVYRLGFAFTIYHFLLMLITCVLRGASVGKIKFRWVKTIMYLINSCVAPVPCQINTCTFFIFKTMHALARKHARYIVVLPLLLIPNVVVFHAWMNKVMLPLSDR</sequence>
<evidence type="ECO:0000256" key="4">
    <source>
        <dbReference type="ARBA" id="ARBA00022989"/>
    </source>
</evidence>
<keyword evidence="5 6" id="KW-0472">Membrane</keyword>
<feature type="transmembrane region" description="Helical" evidence="6">
    <location>
        <begin position="55"/>
        <end position="73"/>
    </location>
</feature>
<comment type="caution">
    <text evidence="7">The sequence shown here is derived from an EMBL/GenBank/DDBJ whole genome shotgun (WGS) entry which is preliminary data.</text>
</comment>
<dbReference type="Pfam" id="PF03348">
    <property type="entry name" value="Serinc"/>
    <property type="match status" value="1"/>
</dbReference>
<feature type="transmembrane region" description="Helical" evidence="6">
    <location>
        <begin position="181"/>
        <end position="201"/>
    </location>
</feature>
<reference evidence="7 8" key="1">
    <citation type="submission" date="2024-05" db="EMBL/GenBank/DDBJ databases">
        <authorList>
            <person name="Wallberg A."/>
        </authorList>
    </citation>
    <scope>NUCLEOTIDE SEQUENCE [LARGE SCALE GENOMIC DNA]</scope>
</reference>
<feature type="transmembrane region" description="Helical" evidence="6">
    <location>
        <begin position="145"/>
        <end position="169"/>
    </location>
</feature>
<feature type="transmembrane region" description="Helical" evidence="6">
    <location>
        <begin position="108"/>
        <end position="133"/>
    </location>
</feature>
<protein>
    <submittedName>
        <fullName evidence="7">Uncharacterized protein</fullName>
    </submittedName>
</protein>
<evidence type="ECO:0000256" key="3">
    <source>
        <dbReference type="ARBA" id="ARBA00022692"/>
    </source>
</evidence>
<evidence type="ECO:0000313" key="8">
    <source>
        <dbReference type="Proteomes" id="UP001497623"/>
    </source>
</evidence>
<dbReference type="GO" id="GO:0016020">
    <property type="term" value="C:membrane"/>
    <property type="evidence" value="ECO:0007669"/>
    <property type="project" value="UniProtKB-SubCell"/>
</dbReference>
<gene>
    <name evidence="7" type="ORF">MNOR_LOCUS38326</name>
</gene>
<dbReference type="Proteomes" id="UP001497623">
    <property type="component" value="Unassembled WGS sequence"/>
</dbReference>
<dbReference type="AlphaFoldDB" id="A0AAV2SMR2"/>
<proteinExistence type="inferred from homology"/>
<evidence type="ECO:0000256" key="6">
    <source>
        <dbReference type="SAM" id="Phobius"/>
    </source>
</evidence>